<name>A0A6S7JMX0_PARCT</name>
<gene>
    <name evidence="1" type="ORF">PACLA_8A053097</name>
</gene>
<reference evidence="1" key="1">
    <citation type="submission" date="2020-04" db="EMBL/GenBank/DDBJ databases">
        <authorList>
            <person name="Alioto T."/>
            <person name="Alioto T."/>
            <person name="Gomez Garrido J."/>
        </authorList>
    </citation>
    <scope>NUCLEOTIDE SEQUENCE</scope>
    <source>
        <strain evidence="1">A484AB</strain>
    </source>
</reference>
<proteinExistence type="predicted"/>
<dbReference type="Proteomes" id="UP001152795">
    <property type="component" value="Unassembled WGS sequence"/>
</dbReference>
<evidence type="ECO:0000313" key="1">
    <source>
        <dbReference type="EMBL" id="CAB4032251.1"/>
    </source>
</evidence>
<organism evidence="1 2">
    <name type="scientific">Paramuricea clavata</name>
    <name type="common">Red gorgonian</name>
    <name type="synonym">Violescent sea-whip</name>
    <dbReference type="NCBI Taxonomy" id="317549"/>
    <lineage>
        <taxon>Eukaryota</taxon>
        <taxon>Metazoa</taxon>
        <taxon>Cnidaria</taxon>
        <taxon>Anthozoa</taxon>
        <taxon>Octocorallia</taxon>
        <taxon>Malacalcyonacea</taxon>
        <taxon>Plexauridae</taxon>
        <taxon>Paramuricea</taxon>
    </lineage>
</organism>
<keyword evidence="2" id="KW-1185">Reference proteome</keyword>
<evidence type="ECO:0000313" key="2">
    <source>
        <dbReference type="Proteomes" id="UP001152795"/>
    </source>
</evidence>
<dbReference type="AlphaFoldDB" id="A0A6S7JMX0"/>
<protein>
    <submittedName>
        <fullName evidence="1">Uncharacterized protein</fullName>
    </submittedName>
</protein>
<accession>A0A6S7JMX0</accession>
<dbReference type="EMBL" id="CACRXK020018261">
    <property type="protein sequence ID" value="CAB4032251.1"/>
    <property type="molecule type" value="Genomic_DNA"/>
</dbReference>
<sequence length="106" mass="12385">VTHPELETGKSKGSLQKELLSFPNLAYVVGGFVLLVGIILLFIFLRRRRRVDSRRLNNDVFQLSFGNEIYSLEYTDNNDRRERSAENMLYTTHEECRNEINDVTEC</sequence>
<feature type="non-terminal residue" evidence="1">
    <location>
        <position position="106"/>
    </location>
</feature>
<comment type="caution">
    <text evidence="1">The sequence shown here is derived from an EMBL/GenBank/DDBJ whole genome shotgun (WGS) entry which is preliminary data.</text>
</comment>